<dbReference type="InterPro" id="IPR035965">
    <property type="entry name" value="PAS-like_dom_sf"/>
</dbReference>
<protein>
    <submittedName>
        <fullName evidence="3">SpoIIE family protein phosphatase</fullName>
    </submittedName>
</protein>
<accession>A0A7X1B9H4</accession>
<organism evidence="3 4">
    <name type="scientific">Pelagicoccus albus</name>
    <dbReference type="NCBI Taxonomy" id="415222"/>
    <lineage>
        <taxon>Bacteria</taxon>
        <taxon>Pseudomonadati</taxon>
        <taxon>Verrucomicrobiota</taxon>
        <taxon>Opitutia</taxon>
        <taxon>Puniceicoccales</taxon>
        <taxon>Pelagicoccaceae</taxon>
        <taxon>Pelagicoccus</taxon>
    </lineage>
</organism>
<dbReference type="InterPro" id="IPR036457">
    <property type="entry name" value="PPM-type-like_dom_sf"/>
</dbReference>
<dbReference type="CDD" id="cd00130">
    <property type="entry name" value="PAS"/>
    <property type="match status" value="1"/>
</dbReference>
<keyword evidence="4" id="KW-1185">Reference proteome</keyword>
<dbReference type="PANTHER" id="PTHR43156:SF2">
    <property type="entry name" value="STAGE II SPORULATION PROTEIN E"/>
    <property type="match status" value="1"/>
</dbReference>
<gene>
    <name evidence="3" type="ORF">H5P27_19095</name>
</gene>
<dbReference type="Gene3D" id="3.60.40.10">
    <property type="entry name" value="PPM-type phosphatase domain"/>
    <property type="match status" value="1"/>
</dbReference>
<sequence length="588" mass="66942">MPNRPTLNPDLKRISVDIDGYDPAASEDQKVTISLEQLQAALQKAHQAGTENEKIAATAYNPEMFFWQLMDTLPDHVYFKDRRSRFTCVNRAQANFLGLEDPNDAIGMSDFEFFPEDFASLQFEDEQEIIRSGVGYSLHEEKHIRANENQRFLLSSKLPLRNREGEIDGTFGISRDITNRYLAEREVERQRNLLELIIQILPCRIFVRDMEDRFALVNQTYLDALKLKKAEDLLGRKLSDFTDEARVEQIHLEDKRVREGYPIIGKIVEDLGIFNEDSWIVTSKIPLRGREGEIEGIVGMTYDITEQKRAEEEARELSSKLMSKNLEFEAELLVARQLQETLMSMGFNKHRSYTKTGTAWEVEASYFYKPSHHLAGDFFDLVQISENKLGVLVCDVMGHGVKAALVTMLLRGLISELSPLLDQPAKVLGQINKRLCSLAEDQEFPRFTTAIYFTIDLENGSARIANAGHPSPLWKTRDTKGREIFEPCPAGEIGPALGLIPDYEYTRHEFSIEETTEFLLYTDGIIEQKDSEGTEFGIQKLEEILLNNAERSIATQFRTIESALSRSAGSKEFSDDICLVAVKTSPIR</sequence>
<dbReference type="EMBL" id="JACHVC010000013">
    <property type="protein sequence ID" value="MBC2608170.1"/>
    <property type="molecule type" value="Genomic_DNA"/>
</dbReference>
<dbReference type="InterPro" id="IPR001932">
    <property type="entry name" value="PPM-type_phosphatase-like_dom"/>
</dbReference>
<dbReference type="SMART" id="SM00331">
    <property type="entry name" value="PP2C_SIG"/>
    <property type="match status" value="1"/>
</dbReference>
<proteinExistence type="predicted"/>
<dbReference type="Pfam" id="PF08448">
    <property type="entry name" value="PAS_4"/>
    <property type="match status" value="2"/>
</dbReference>
<dbReference type="InterPro" id="IPR000014">
    <property type="entry name" value="PAS"/>
</dbReference>
<dbReference type="SUPFAM" id="SSF81606">
    <property type="entry name" value="PP2C-like"/>
    <property type="match status" value="1"/>
</dbReference>
<evidence type="ECO:0000313" key="4">
    <source>
        <dbReference type="Proteomes" id="UP000526501"/>
    </source>
</evidence>
<dbReference type="InterPro" id="IPR052016">
    <property type="entry name" value="Bact_Sigma-Reg"/>
</dbReference>
<dbReference type="RefSeq" id="WP_185662022.1">
    <property type="nucleotide sequence ID" value="NZ_CAWPOO010000013.1"/>
</dbReference>
<evidence type="ECO:0000256" key="1">
    <source>
        <dbReference type="ARBA" id="ARBA00022801"/>
    </source>
</evidence>
<dbReference type="NCBIfam" id="TIGR00229">
    <property type="entry name" value="sensory_box"/>
    <property type="match status" value="2"/>
</dbReference>
<dbReference type="InterPro" id="IPR000700">
    <property type="entry name" value="PAS-assoc_C"/>
</dbReference>
<dbReference type="SMART" id="SM00091">
    <property type="entry name" value="PAS"/>
    <property type="match status" value="2"/>
</dbReference>
<evidence type="ECO:0000313" key="3">
    <source>
        <dbReference type="EMBL" id="MBC2608170.1"/>
    </source>
</evidence>
<reference evidence="3 4" key="1">
    <citation type="submission" date="2020-07" db="EMBL/GenBank/DDBJ databases">
        <authorList>
            <person name="Feng X."/>
        </authorList>
    </citation>
    <scope>NUCLEOTIDE SEQUENCE [LARGE SCALE GENOMIC DNA]</scope>
    <source>
        <strain evidence="3 4">JCM23202</strain>
    </source>
</reference>
<dbReference type="InterPro" id="IPR013656">
    <property type="entry name" value="PAS_4"/>
</dbReference>
<feature type="domain" description="PAC" evidence="2">
    <location>
        <begin position="137"/>
        <end position="189"/>
    </location>
</feature>
<dbReference type="GO" id="GO:0016791">
    <property type="term" value="F:phosphatase activity"/>
    <property type="evidence" value="ECO:0007669"/>
    <property type="project" value="TreeGrafter"/>
</dbReference>
<dbReference type="AlphaFoldDB" id="A0A7X1B9H4"/>
<dbReference type="PANTHER" id="PTHR43156">
    <property type="entry name" value="STAGE II SPORULATION PROTEIN E-RELATED"/>
    <property type="match status" value="1"/>
</dbReference>
<comment type="caution">
    <text evidence="3">The sequence shown here is derived from an EMBL/GenBank/DDBJ whole genome shotgun (WGS) entry which is preliminary data.</text>
</comment>
<keyword evidence="1" id="KW-0378">Hydrolase</keyword>
<dbReference type="PROSITE" id="PS50113">
    <property type="entry name" value="PAC"/>
    <property type="match status" value="2"/>
</dbReference>
<name>A0A7X1B9H4_9BACT</name>
<feature type="domain" description="PAC" evidence="2">
    <location>
        <begin position="261"/>
        <end position="316"/>
    </location>
</feature>
<evidence type="ECO:0000259" key="2">
    <source>
        <dbReference type="PROSITE" id="PS50113"/>
    </source>
</evidence>
<dbReference type="SUPFAM" id="SSF55785">
    <property type="entry name" value="PYP-like sensor domain (PAS domain)"/>
    <property type="match status" value="2"/>
</dbReference>
<dbReference type="Pfam" id="PF07228">
    <property type="entry name" value="SpoIIE"/>
    <property type="match status" value="1"/>
</dbReference>
<dbReference type="Gene3D" id="3.30.450.20">
    <property type="entry name" value="PAS domain"/>
    <property type="match status" value="2"/>
</dbReference>
<dbReference type="Proteomes" id="UP000526501">
    <property type="component" value="Unassembled WGS sequence"/>
</dbReference>